<dbReference type="Pfam" id="PF05721">
    <property type="entry name" value="PhyH"/>
    <property type="match status" value="1"/>
</dbReference>
<evidence type="ECO:0000313" key="3">
    <source>
        <dbReference type="Proteomes" id="UP000746503"/>
    </source>
</evidence>
<keyword evidence="2" id="KW-0560">Oxidoreductase</keyword>
<proteinExistence type="predicted"/>
<organism evidence="2 3">
    <name type="scientific">Streptomyces spiramenti</name>
    <dbReference type="NCBI Taxonomy" id="2720606"/>
    <lineage>
        <taxon>Bacteria</taxon>
        <taxon>Bacillati</taxon>
        <taxon>Actinomycetota</taxon>
        <taxon>Actinomycetes</taxon>
        <taxon>Kitasatosporales</taxon>
        <taxon>Streptomycetaceae</taxon>
        <taxon>Streptomyces</taxon>
    </lineage>
</organism>
<feature type="region of interest" description="Disordered" evidence="1">
    <location>
        <begin position="1"/>
        <end position="23"/>
    </location>
</feature>
<keyword evidence="3" id="KW-1185">Reference proteome</keyword>
<accession>A0ABX1AMT1</accession>
<keyword evidence="2" id="KW-0223">Dioxygenase</keyword>
<comment type="caution">
    <text evidence="2">The sequence shown here is derived from an EMBL/GenBank/DDBJ whole genome shotgun (WGS) entry which is preliminary data.</text>
</comment>
<feature type="region of interest" description="Disordered" evidence="1">
    <location>
        <begin position="306"/>
        <end position="327"/>
    </location>
</feature>
<dbReference type="RefSeq" id="WP_167932289.1">
    <property type="nucleotide sequence ID" value="NZ_JAAVJB010000024.1"/>
</dbReference>
<evidence type="ECO:0000313" key="2">
    <source>
        <dbReference type="EMBL" id="NJP65762.1"/>
    </source>
</evidence>
<sequence length="327" mass="35385">MSEPAPHAESRPTGRHDPLEIHPGRASLDVPFRRVVDDGLLVIVRNGLQLLDALEPLRRATRLAAAETLPPTAARALERTGIEGLHTVVGIEEAMALRTRMETALRPSAAQACLAFAATAGTGEPRVHVSRHFGVRTMLPHRVVAERDDLGPLAGFVVPTAPHVDSWFNTTLNSVNLWMALGRVRPGNGLLVYPDLYRAPIRRAGYDVAPGQQLGTPVSFALDPGDILLFSGDHVHASEANTTDETRVVLTKRISVGAPRYNPEGSGWVPYDDARLLRGPLAPLASLRSRATAAYGRHLLRAALRRRPGYERARAHHPTSGPNGPTT</sequence>
<dbReference type="SUPFAM" id="SSF51197">
    <property type="entry name" value="Clavaminate synthase-like"/>
    <property type="match status" value="1"/>
</dbReference>
<gene>
    <name evidence="2" type="ORF">HCJ92_05520</name>
</gene>
<dbReference type="EMBL" id="JAAVJB010000024">
    <property type="protein sequence ID" value="NJP65762.1"/>
    <property type="molecule type" value="Genomic_DNA"/>
</dbReference>
<reference evidence="2 3" key="1">
    <citation type="submission" date="2020-03" db="EMBL/GenBank/DDBJ databases">
        <title>Draft genome of Streptomyces sp. ventii, isolated from the Axial Seamount in the Pacific Ocean, and resequencing of the two type strains Streptomyces lonarensis strain NCL 716 and Streptomyces bohaiensis strain 11A07.</title>
        <authorList>
            <person name="Loughran R.M."/>
            <person name="Pfannmuller K.M."/>
            <person name="Wasson B.J."/>
            <person name="Deadmond M.C."/>
            <person name="Paddock B.E."/>
            <person name="Koyack M.J."/>
            <person name="Gallegos D.A."/>
            <person name="Mitchell E.A."/>
            <person name="Ushijima B."/>
            <person name="Saw J.H."/>
            <person name="Mcphail K.L."/>
            <person name="Videau P."/>
        </authorList>
    </citation>
    <scope>NUCLEOTIDE SEQUENCE [LARGE SCALE GENOMIC DNA]</scope>
    <source>
        <strain evidence="3">5675061</strain>
    </source>
</reference>
<dbReference type="InterPro" id="IPR008775">
    <property type="entry name" value="Phytyl_CoA_dOase-like"/>
</dbReference>
<dbReference type="Gene3D" id="2.60.120.620">
    <property type="entry name" value="q2cbj1_9rhob like domain"/>
    <property type="match status" value="1"/>
</dbReference>
<dbReference type="GO" id="GO:0051213">
    <property type="term" value="F:dioxygenase activity"/>
    <property type="evidence" value="ECO:0007669"/>
    <property type="project" value="UniProtKB-KW"/>
</dbReference>
<name>A0ABX1AMT1_9ACTN</name>
<protein>
    <submittedName>
        <fullName evidence="2">Phytanoyl-CoA dioxygenase family protein</fullName>
    </submittedName>
</protein>
<dbReference type="Proteomes" id="UP000746503">
    <property type="component" value="Unassembled WGS sequence"/>
</dbReference>
<evidence type="ECO:0000256" key="1">
    <source>
        <dbReference type="SAM" id="MobiDB-lite"/>
    </source>
</evidence>